<dbReference type="GO" id="GO:0070967">
    <property type="term" value="F:coenzyme F420 binding"/>
    <property type="evidence" value="ECO:0007669"/>
    <property type="project" value="TreeGrafter"/>
</dbReference>
<dbReference type="Pfam" id="PF01243">
    <property type="entry name" value="PNPOx_N"/>
    <property type="match status" value="1"/>
</dbReference>
<accession>A0A0W8G337</accession>
<reference evidence="3" key="1">
    <citation type="journal article" date="2015" name="Proc. Natl. Acad. Sci. U.S.A.">
        <title>Networks of energetic and metabolic interactions define dynamics in microbial communities.</title>
        <authorList>
            <person name="Embree M."/>
            <person name="Liu J.K."/>
            <person name="Al-Bassam M.M."/>
            <person name="Zengler K."/>
        </authorList>
    </citation>
    <scope>NUCLEOTIDE SEQUENCE</scope>
</reference>
<dbReference type="EMBL" id="LNQE01000316">
    <property type="protein sequence ID" value="KUG27562.1"/>
    <property type="molecule type" value="Genomic_DNA"/>
</dbReference>
<sequence>MLDTILAFVASRDLGVLATTDGGAPHCSLMAYVMLPDGHICMATLPDTRKWRNILENPGVSLLVDNRELLPGLGREALTAVTVTGRHDPFPDSGEEAAAKRLLAERHGHLGGILTRPGARVIRIRPTAYQIVEGPVRSRVVPATP</sequence>
<evidence type="ECO:0000256" key="1">
    <source>
        <dbReference type="ARBA" id="ARBA00023002"/>
    </source>
</evidence>
<dbReference type="SUPFAM" id="SSF50475">
    <property type="entry name" value="FMN-binding split barrel"/>
    <property type="match status" value="1"/>
</dbReference>
<dbReference type="GO" id="GO:0005829">
    <property type="term" value="C:cytosol"/>
    <property type="evidence" value="ECO:0007669"/>
    <property type="project" value="TreeGrafter"/>
</dbReference>
<organism evidence="3">
    <name type="scientific">hydrocarbon metagenome</name>
    <dbReference type="NCBI Taxonomy" id="938273"/>
    <lineage>
        <taxon>unclassified sequences</taxon>
        <taxon>metagenomes</taxon>
        <taxon>ecological metagenomes</taxon>
    </lineage>
</organism>
<dbReference type="AlphaFoldDB" id="A0A0W8G337"/>
<evidence type="ECO:0000259" key="2">
    <source>
        <dbReference type="Pfam" id="PF01243"/>
    </source>
</evidence>
<keyword evidence="1" id="KW-0560">Oxidoreductase</keyword>
<dbReference type="PANTHER" id="PTHR35176:SF6">
    <property type="entry name" value="HEME OXYGENASE HI_0854-RELATED"/>
    <property type="match status" value="1"/>
</dbReference>
<protein>
    <submittedName>
        <fullName evidence="3">Pyridoxamine 5'-phosphate oxidase-related</fullName>
    </submittedName>
</protein>
<dbReference type="Gene3D" id="2.30.110.10">
    <property type="entry name" value="Electron Transport, Fmn-binding Protein, Chain A"/>
    <property type="match status" value="1"/>
</dbReference>
<comment type="caution">
    <text evidence="3">The sequence shown here is derived from an EMBL/GenBank/DDBJ whole genome shotgun (WGS) entry which is preliminary data.</text>
</comment>
<dbReference type="GO" id="GO:0016627">
    <property type="term" value="F:oxidoreductase activity, acting on the CH-CH group of donors"/>
    <property type="evidence" value="ECO:0007669"/>
    <property type="project" value="TreeGrafter"/>
</dbReference>
<name>A0A0W8G337_9ZZZZ</name>
<dbReference type="InterPro" id="IPR011576">
    <property type="entry name" value="Pyridox_Oxase_N"/>
</dbReference>
<proteinExistence type="predicted"/>
<dbReference type="InterPro" id="IPR052019">
    <property type="entry name" value="F420H2_bilvrd_red/Heme_oxyg"/>
</dbReference>
<feature type="domain" description="Pyridoxamine 5'-phosphate oxidase N-terminal" evidence="2">
    <location>
        <begin position="3"/>
        <end position="130"/>
    </location>
</feature>
<gene>
    <name evidence="3" type="ORF">ASZ90_002596</name>
</gene>
<evidence type="ECO:0000313" key="3">
    <source>
        <dbReference type="EMBL" id="KUG27562.1"/>
    </source>
</evidence>
<dbReference type="InterPro" id="IPR012349">
    <property type="entry name" value="Split_barrel_FMN-bd"/>
</dbReference>
<dbReference type="PANTHER" id="PTHR35176">
    <property type="entry name" value="HEME OXYGENASE HI_0854-RELATED"/>
    <property type="match status" value="1"/>
</dbReference>